<feature type="transmembrane region" description="Helical" evidence="6">
    <location>
        <begin position="15"/>
        <end position="35"/>
    </location>
</feature>
<dbReference type="GO" id="GO:0005886">
    <property type="term" value="C:plasma membrane"/>
    <property type="evidence" value="ECO:0007669"/>
    <property type="project" value="UniProtKB-SubCell"/>
</dbReference>
<feature type="domain" description="Membrane transport protein MMPL" evidence="7">
    <location>
        <begin position="145"/>
        <end position="501"/>
    </location>
</feature>
<feature type="transmembrane region" description="Helical" evidence="6">
    <location>
        <begin position="429"/>
        <end position="455"/>
    </location>
</feature>
<reference evidence="8 9" key="1">
    <citation type="submission" date="2018-11" db="EMBL/GenBank/DDBJ databases">
        <title>Multidrug-resistant genes are associated with an 42-kb island TGI1 carrying a complex class 1 integron in a Trueperella pyogenes.</title>
        <authorList>
            <person name="Dong W."/>
        </authorList>
    </citation>
    <scope>NUCLEOTIDE SEQUENCE [LARGE SCALE GENOMIC DNA]</scope>
    <source>
        <strain evidence="8 9">TP4</strain>
    </source>
</reference>
<dbReference type="SUPFAM" id="SSF82866">
    <property type="entry name" value="Multidrug efflux transporter AcrB transmembrane domain"/>
    <property type="match status" value="2"/>
</dbReference>
<feature type="transmembrane region" description="Helical" evidence="6">
    <location>
        <begin position="500"/>
        <end position="517"/>
    </location>
</feature>
<feature type="transmembrane region" description="Helical" evidence="6">
    <location>
        <begin position="404"/>
        <end position="423"/>
    </location>
</feature>
<evidence type="ECO:0000256" key="5">
    <source>
        <dbReference type="ARBA" id="ARBA00023136"/>
    </source>
</evidence>
<dbReference type="PANTHER" id="PTHR33406">
    <property type="entry name" value="MEMBRANE PROTEIN MJ1562-RELATED"/>
    <property type="match status" value="1"/>
</dbReference>
<dbReference type="Gene3D" id="1.20.1640.10">
    <property type="entry name" value="Multidrug efflux transporter AcrB transmembrane domain"/>
    <property type="match status" value="2"/>
</dbReference>
<feature type="transmembrane region" description="Helical" evidence="6">
    <location>
        <begin position="293"/>
        <end position="326"/>
    </location>
</feature>
<sequence>MFDRLGHAIARKPRLFVLGWVLILILGSLSALWGFGSGNLFSRMKSTQSMVPNTESDTVLQKTIEKTSPESAVIVVSGVTPSQVTSEVAHLRAELERIDGVTSVVDPESVAAKFAKGAQAAIDNAIATALAENEAQVQAAVQEAISQAEPQIQQAVNRAIAQFRQQHPGVSPDAVAAQARAEATAQVETRAREAATAQIKEQARSAATKEIEKQANPADSLRSKDGFVISVEAKEGSAPTDAILSATASFEHAIQQVNSQAHADVSSRAVFENIILDIVKKDLMTGEAIGMPIALFLLVVVFGGIIAAGLPLVGAVTSIAIGMGLLWVITHVTNVDTFVLNIVSIIGLALSIDYGLLIVSRYREEVANELARRNLDDASAIGDDISDLVASAVTTTVSTAGRTVSFSALTIAFAISGLLFMEAPMLRMIGLGGIIVTMLAVATAVMMVPAMITLLGRRLVRPSRLSRVPGVRTLVKKVGDSASDDGVFSRLARWVHRRPWPILLAVTAVLLIMAAPIRDLSMRSNFMEYIPEHTSASRAYTAMQSYRPLATPSVTVIAQTTPENAADLVKYIQQIDSVAWVHDPAPFTDDETVVEFYMNVDDQVGPEVTKAVEDLRSFETSYVKSVGGPAALQLDFTNSIKEGAPVAAAVVALAVLILLFLMTGSVIAPIKALLINALSLVAGMGATVFVFENGLFGLPQTVGLETFVVATALAFGLGLAMDYEVFLIARIKEYWDAGYDNDTAVEKGLQRSGRIITSAAAIIVAVFIGFIFGDLLAIKQVGVALALIVIIDATLVRMLLVPATMTILGKWNWWAPRPLKVVYEKFKLVH</sequence>
<evidence type="ECO:0000313" key="9">
    <source>
        <dbReference type="Proteomes" id="UP000275951"/>
    </source>
</evidence>
<keyword evidence="3 6" id="KW-0812">Transmembrane</keyword>
<evidence type="ECO:0000313" key="8">
    <source>
        <dbReference type="EMBL" id="AZR06032.1"/>
    </source>
</evidence>
<evidence type="ECO:0000256" key="3">
    <source>
        <dbReference type="ARBA" id="ARBA00022692"/>
    </source>
</evidence>
<dbReference type="InterPro" id="IPR004869">
    <property type="entry name" value="MMPL_dom"/>
</dbReference>
<evidence type="ECO:0000256" key="6">
    <source>
        <dbReference type="SAM" id="Phobius"/>
    </source>
</evidence>
<comment type="subcellular location">
    <subcellularLocation>
        <location evidence="1">Cell membrane</location>
        <topology evidence="1">Multi-pass membrane protein</topology>
    </subcellularLocation>
</comment>
<evidence type="ECO:0000256" key="2">
    <source>
        <dbReference type="ARBA" id="ARBA00022475"/>
    </source>
</evidence>
<feature type="domain" description="Membrane transport protein MMPL" evidence="7">
    <location>
        <begin position="607"/>
        <end position="817"/>
    </location>
</feature>
<evidence type="ECO:0000256" key="4">
    <source>
        <dbReference type="ARBA" id="ARBA00022989"/>
    </source>
</evidence>
<accession>A0A3Q9GJ47</accession>
<feature type="transmembrane region" description="Helical" evidence="6">
    <location>
        <begin position="755"/>
        <end position="778"/>
    </location>
</feature>
<keyword evidence="5 6" id="KW-0472">Membrane</keyword>
<evidence type="ECO:0000259" key="7">
    <source>
        <dbReference type="Pfam" id="PF03176"/>
    </source>
</evidence>
<feature type="transmembrane region" description="Helical" evidence="6">
    <location>
        <begin position="338"/>
        <end position="359"/>
    </location>
</feature>
<gene>
    <name evidence="8" type="ORF">EBQ10_01125</name>
</gene>
<feature type="transmembrane region" description="Helical" evidence="6">
    <location>
        <begin position="703"/>
        <end position="723"/>
    </location>
</feature>
<feature type="transmembrane region" description="Helical" evidence="6">
    <location>
        <begin position="784"/>
        <end position="808"/>
    </location>
</feature>
<protein>
    <submittedName>
        <fullName evidence="8">MMPL family transporter</fullName>
    </submittedName>
</protein>
<dbReference type="Proteomes" id="UP000275951">
    <property type="component" value="Chromosome"/>
</dbReference>
<feature type="transmembrane region" description="Helical" evidence="6">
    <location>
        <begin position="673"/>
        <end position="691"/>
    </location>
</feature>
<dbReference type="RefSeq" id="WP_108725849.1">
    <property type="nucleotide sequence ID" value="NZ_CP029001.1"/>
</dbReference>
<dbReference type="PANTHER" id="PTHR33406:SF13">
    <property type="entry name" value="MEMBRANE PROTEIN YDFJ"/>
    <property type="match status" value="1"/>
</dbReference>
<evidence type="ECO:0000256" key="1">
    <source>
        <dbReference type="ARBA" id="ARBA00004651"/>
    </source>
</evidence>
<organism evidence="8 9">
    <name type="scientific">Trueperella pyogenes</name>
    <dbReference type="NCBI Taxonomy" id="1661"/>
    <lineage>
        <taxon>Bacteria</taxon>
        <taxon>Bacillati</taxon>
        <taxon>Actinomycetota</taxon>
        <taxon>Actinomycetes</taxon>
        <taxon>Actinomycetales</taxon>
        <taxon>Actinomycetaceae</taxon>
        <taxon>Trueperella</taxon>
    </lineage>
</organism>
<dbReference type="AlphaFoldDB" id="A0A3Q9GJ47"/>
<dbReference type="EMBL" id="CP033905">
    <property type="protein sequence ID" value="AZR06032.1"/>
    <property type="molecule type" value="Genomic_DNA"/>
</dbReference>
<keyword evidence="4 6" id="KW-1133">Transmembrane helix</keyword>
<proteinExistence type="predicted"/>
<dbReference type="InterPro" id="IPR050545">
    <property type="entry name" value="Mycobact_MmpL"/>
</dbReference>
<feature type="transmembrane region" description="Helical" evidence="6">
    <location>
        <begin position="643"/>
        <end position="661"/>
    </location>
</feature>
<dbReference type="Pfam" id="PF03176">
    <property type="entry name" value="MMPL"/>
    <property type="match status" value="2"/>
</dbReference>
<keyword evidence="2" id="KW-1003">Cell membrane</keyword>
<name>A0A3Q9GJ47_9ACTO</name>